<proteinExistence type="predicted"/>
<dbReference type="OrthoDB" id="468313at2"/>
<keyword evidence="2" id="KW-1185">Reference proteome</keyword>
<sequence length="170" mass="19539">MIIFRSRSIEPTARQRESVQPFLDSALVKCIYLNEIEVSETTPLGVQIIQVIVAKKKELLERVTRLIAQVKQQFPDEPSRLQLLNLLETIVLAKLPQMSRQELEAMFGVDDLRKTRFAQELIEEGEQRGKIKGKLQTIPRLLGKGFSVEEIADILQLDIEQVRQFINTLN</sequence>
<gene>
    <name evidence="1" type="ORF">PL9214490065</name>
</gene>
<accession>A0A1J1LJZ9</accession>
<name>A0A1J1LJZ9_9CYAN</name>
<dbReference type="EMBL" id="CZDF01000154">
    <property type="protein sequence ID" value="CUR32518.1"/>
    <property type="molecule type" value="Genomic_DNA"/>
</dbReference>
<dbReference type="RefSeq" id="WP_072719255.1">
    <property type="nucleotide sequence ID" value="NZ_LN889801.1"/>
</dbReference>
<reference evidence="2" key="1">
    <citation type="submission" date="2015-10" db="EMBL/GenBank/DDBJ databases">
        <authorList>
            <person name="Regsiter A."/>
            <person name="william w."/>
        </authorList>
    </citation>
    <scope>NUCLEOTIDE SEQUENCE [LARGE SCALE GENOMIC DNA]</scope>
</reference>
<dbReference type="Proteomes" id="UP000184315">
    <property type="component" value="Unassembled WGS sequence"/>
</dbReference>
<evidence type="ECO:0000313" key="2">
    <source>
        <dbReference type="Proteomes" id="UP000184315"/>
    </source>
</evidence>
<evidence type="ECO:0008006" key="3">
    <source>
        <dbReference type="Google" id="ProtNLM"/>
    </source>
</evidence>
<evidence type="ECO:0000313" key="1">
    <source>
        <dbReference type="EMBL" id="CUR32518.1"/>
    </source>
</evidence>
<protein>
    <recommendedName>
        <fullName evidence="3">DUF4351 domain-containing protein</fullName>
    </recommendedName>
</protein>
<dbReference type="AlphaFoldDB" id="A0A1J1LJZ9"/>
<dbReference type="InterPro" id="IPR022573">
    <property type="entry name" value="DUF2887"/>
</dbReference>
<organism evidence="1 2">
    <name type="scientific">Planktothrix tepida PCC 9214</name>
    <dbReference type="NCBI Taxonomy" id="671072"/>
    <lineage>
        <taxon>Bacteria</taxon>
        <taxon>Bacillati</taxon>
        <taxon>Cyanobacteriota</taxon>
        <taxon>Cyanophyceae</taxon>
        <taxon>Oscillatoriophycideae</taxon>
        <taxon>Oscillatoriales</taxon>
        <taxon>Microcoleaceae</taxon>
        <taxon>Planktothrix</taxon>
    </lineage>
</organism>
<dbReference type="STRING" id="671072.PL9214490065"/>
<dbReference type="Pfam" id="PF11103">
    <property type="entry name" value="DUF2887"/>
    <property type="match status" value="1"/>
</dbReference>